<comment type="caution">
    <text evidence="2">The sequence shown here is derived from an EMBL/GenBank/DDBJ whole genome shotgun (WGS) entry which is preliminary data.</text>
</comment>
<accession>A0A0G0MQK4</accession>
<name>A0A0G0MQK4_9BACT</name>
<evidence type="ECO:0000259" key="1">
    <source>
        <dbReference type="Pfam" id="PF00534"/>
    </source>
</evidence>
<dbReference type="Proteomes" id="UP000034181">
    <property type="component" value="Unassembled WGS sequence"/>
</dbReference>
<dbReference type="CDD" id="cd03801">
    <property type="entry name" value="GT4_PimA-like"/>
    <property type="match status" value="1"/>
</dbReference>
<dbReference type="Gene3D" id="3.40.50.2000">
    <property type="entry name" value="Glycogen Phosphorylase B"/>
    <property type="match status" value="2"/>
</dbReference>
<dbReference type="PANTHER" id="PTHR45947:SF3">
    <property type="entry name" value="SULFOQUINOVOSYL TRANSFERASE SQD2"/>
    <property type="match status" value="1"/>
</dbReference>
<dbReference type="SUPFAM" id="SSF53756">
    <property type="entry name" value="UDP-Glycosyltransferase/glycogen phosphorylase"/>
    <property type="match status" value="1"/>
</dbReference>
<dbReference type="PANTHER" id="PTHR45947">
    <property type="entry name" value="SULFOQUINOVOSYL TRANSFERASE SQD2"/>
    <property type="match status" value="1"/>
</dbReference>
<protein>
    <submittedName>
        <fullName evidence="2">Group 1 glycosyl transferase</fullName>
    </submittedName>
</protein>
<sequence>MKIAVFHNVPLGGAKRTVYEQIKYLSFKHELHLYIISGSKEAFFNINKYVASTKVFDFDISSNMPGFLRRLHSDFKNFITLKNIHKQIAKDIDNNNFDAILVHPDRFTQAPYLLKYVKTPSVYFCQELLRIAYEEELALAENVIFIKKFYEKTTRLLRKYVDRTNAQKADKIIVGSRYIQRKVSIIYKRKAIVCPLGVDVNIFKKSNKIKNKNIILFIGAKGFVSGYNFANSWYDSLPDILRSRYIFEAIDFTDNKSHFMSDKQLAAKYNQSFITICASYNEPFGLVPLESMACGTPVLAVSQGGYKETIINGETGYLLPRKINTFTKYFIKLVNNKKFYQDMGQASVIYIKKNWSWRLHGRQLNTLLLNLCKTK</sequence>
<dbReference type="InterPro" id="IPR050194">
    <property type="entry name" value="Glycosyltransferase_grp1"/>
</dbReference>
<evidence type="ECO:0000313" key="3">
    <source>
        <dbReference type="Proteomes" id="UP000034181"/>
    </source>
</evidence>
<evidence type="ECO:0000313" key="2">
    <source>
        <dbReference type="EMBL" id="KKQ75949.1"/>
    </source>
</evidence>
<dbReference type="Pfam" id="PF00534">
    <property type="entry name" value="Glycos_transf_1"/>
    <property type="match status" value="1"/>
</dbReference>
<proteinExistence type="predicted"/>
<dbReference type="InterPro" id="IPR001296">
    <property type="entry name" value="Glyco_trans_1"/>
</dbReference>
<reference evidence="2 3" key="1">
    <citation type="journal article" date="2015" name="Nature">
        <title>rRNA introns, odd ribosomes, and small enigmatic genomes across a large radiation of phyla.</title>
        <authorList>
            <person name="Brown C.T."/>
            <person name="Hug L.A."/>
            <person name="Thomas B.C."/>
            <person name="Sharon I."/>
            <person name="Castelle C.J."/>
            <person name="Singh A."/>
            <person name="Wilkins M.J."/>
            <person name="Williams K.H."/>
            <person name="Banfield J.F."/>
        </authorList>
    </citation>
    <scope>NUCLEOTIDE SEQUENCE [LARGE SCALE GENOMIC DNA]</scope>
</reference>
<dbReference type="GO" id="GO:0016757">
    <property type="term" value="F:glycosyltransferase activity"/>
    <property type="evidence" value="ECO:0007669"/>
    <property type="project" value="InterPro"/>
</dbReference>
<dbReference type="EMBL" id="LBUZ01000001">
    <property type="protein sequence ID" value="KKQ75949.1"/>
    <property type="molecule type" value="Genomic_DNA"/>
</dbReference>
<gene>
    <name evidence="2" type="ORF">US96_C0001G0025</name>
</gene>
<keyword evidence="2" id="KW-0808">Transferase</keyword>
<dbReference type="AlphaFoldDB" id="A0A0G0MQK4"/>
<feature type="domain" description="Glycosyl transferase family 1" evidence="1">
    <location>
        <begin position="258"/>
        <end position="346"/>
    </location>
</feature>
<organism evidence="2 3">
    <name type="scientific">Candidatus Woesebacteria bacterium GW2011_GWB1_38_5b</name>
    <dbReference type="NCBI Taxonomy" id="1618569"/>
    <lineage>
        <taxon>Bacteria</taxon>
        <taxon>Candidatus Woeseibacteriota</taxon>
    </lineage>
</organism>